<keyword evidence="3" id="KW-1185">Reference proteome</keyword>
<sequence length="133" mass="16009">MDKRDLILDNLRQEQQKAEDLEEAYRYAKRELEEEGFRLDHFSRGIRERLESKIDGVQSHLRAVTNQEAGDYFSIANNVFQTYLETNDQVYRLQLAQLEDKADELNQNYKKQSILQEERIENIYHKLKQLEQE</sequence>
<proteinExistence type="predicted"/>
<dbReference type="AlphaFoldDB" id="A0A2X3W4P8"/>
<keyword evidence="1" id="KW-0175">Coiled coil</keyword>
<evidence type="ECO:0000313" key="2">
    <source>
        <dbReference type="EMBL" id="SQF40527.1"/>
    </source>
</evidence>
<reference evidence="2 3" key="1">
    <citation type="submission" date="2018-06" db="EMBL/GenBank/DDBJ databases">
        <authorList>
            <consortium name="Pathogen Informatics"/>
            <person name="Doyle S."/>
        </authorList>
    </citation>
    <scope>NUCLEOTIDE SEQUENCE [LARGE SCALE GENOMIC DNA]</scope>
    <source>
        <strain evidence="2 3">NCTC12278</strain>
    </source>
</reference>
<protein>
    <submittedName>
        <fullName evidence="2">Uncharacterized protein</fullName>
    </submittedName>
</protein>
<dbReference type="RefSeq" id="WP_018029951.1">
    <property type="nucleotide sequence ID" value="NZ_LS483343.1"/>
</dbReference>
<feature type="coiled-coil region" evidence="1">
    <location>
        <begin position="4"/>
        <end position="133"/>
    </location>
</feature>
<accession>A0A2X3W4P8</accession>
<evidence type="ECO:0000313" key="3">
    <source>
        <dbReference type="Proteomes" id="UP000249495"/>
    </source>
</evidence>
<gene>
    <name evidence="2" type="ORF">NCTC12278_01097</name>
</gene>
<dbReference type="STRING" id="1123303.GCA_000372425_00622"/>
<name>A0A2X3W4P8_9STRE</name>
<dbReference type="Proteomes" id="UP000249495">
    <property type="component" value="Chromosome 1"/>
</dbReference>
<organism evidence="2 3">
    <name type="scientific">Streptococcus ferus</name>
    <dbReference type="NCBI Taxonomy" id="1345"/>
    <lineage>
        <taxon>Bacteria</taxon>
        <taxon>Bacillati</taxon>
        <taxon>Bacillota</taxon>
        <taxon>Bacilli</taxon>
        <taxon>Lactobacillales</taxon>
        <taxon>Streptococcaceae</taxon>
        <taxon>Streptococcus</taxon>
    </lineage>
</organism>
<dbReference type="EMBL" id="LS483343">
    <property type="protein sequence ID" value="SQF40527.1"/>
    <property type="molecule type" value="Genomic_DNA"/>
</dbReference>
<evidence type="ECO:0000256" key="1">
    <source>
        <dbReference type="SAM" id="Coils"/>
    </source>
</evidence>
<dbReference type="KEGG" id="sfer:NCTC12278_01097"/>